<dbReference type="OrthoDB" id="3043484at2759"/>
<evidence type="ECO:0000256" key="1">
    <source>
        <dbReference type="SAM" id="MobiDB-lite"/>
    </source>
</evidence>
<comment type="caution">
    <text evidence="2">The sequence shown here is derived from an EMBL/GenBank/DDBJ whole genome shotgun (WGS) entry which is preliminary data.</text>
</comment>
<dbReference type="EMBL" id="JANKHO010002793">
    <property type="protein sequence ID" value="KAJ3488721.1"/>
    <property type="molecule type" value="Genomic_DNA"/>
</dbReference>
<gene>
    <name evidence="2" type="ORF">NLJ89_g11587</name>
</gene>
<feature type="compositionally biased region" description="Low complexity" evidence="1">
    <location>
        <begin position="231"/>
        <end position="241"/>
    </location>
</feature>
<dbReference type="AlphaFoldDB" id="A0A9W8JLM0"/>
<organism evidence="2 3">
    <name type="scientific">Agrocybe chaxingu</name>
    <dbReference type="NCBI Taxonomy" id="84603"/>
    <lineage>
        <taxon>Eukaryota</taxon>
        <taxon>Fungi</taxon>
        <taxon>Dikarya</taxon>
        <taxon>Basidiomycota</taxon>
        <taxon>Agaricomycotina</taxon>
        <taxon>Agaricomycetes</taxon>
        <taxon>Agaricomycetidae</taxon>
        <taxon>Agaricales</taxon>
        <taxon>Agaricineae</taxon>
        <taxon>Strophariaceae</taxon>
        <taxon>Agrocybe</taxon>
    </lineage>
</organism>
<name>A0A9W8JLM0_9AGAR</name>
<feature type="compositionally biased region" description="Polar residues" evidence="1">
    <location>
        <begin position="190"/>
        <end position="208"/>
    </location>
</feature>
<accession>A0A9W8JLM0</accession>
<feature type="region of interest" description="Disordered" evidence="1">
    <location>
        <begin position="190"/>
        <end position="241"/>
    </location>
</feature>
<proteinExistence type="predicted"/>
<sequence>MEIDNSERAFVYLLLGSTWWNRFETLDEIKSSLRYRPAGSFLPVLIRCKAQNADVILAMRQELLQLGFGTTPISGSNLAENVAVSTFLSSSLASDNMWFGNAFGCFQGVYQNLDHVKEANHGVAKVKFRRFFSFQGALSFVLTGGDLDFCVRHGFLKPPYPDHDRDSPSAFRVRTMPSVFVRMSSNRNYGVGTSSAPSTPRKNSNAKTSIAIPRQATGQPPKIRPQSPILSAPSSPSTMSTVSSLTASTSIAPAPHSSLTQMIYSFWRDLKGIIRAEFRPTPTWPVGDILGEVVESYLVMHGYDDPSIEAIRRIYFDSQTRAVFVRTLQVEGMAAAEAGWIWDHISVREW</sequence>
<dbReference type="Proteomes" id="UP001148786">
    <property type="component" value="Unassembled WGS sequence"/>
</dbReference>
<keyword evidence="3" id="KW-1185">Reference proteome</keyword>
<reference evidence="2" key="1">
    <citation type="submission" date="2022-07" db="EMBL/GenBank/DDBJ databases">
        <title>Genome Sequence of Agrocybe chaxingu.</title>
        <authorList>
            <person name="Buettner E."/>
        </authorList>
    </citation>
    <scope>NUCLEOTIDE SEQUENCE</scope>
    <source>
        <strain evidence="2">MP-N11</strain>
    </source>
</reference>
<evidence type="ECO:0000313" key="3">
    <source>
        <dbReference type="Proteomes" id="UP001148786"/>
    </source>
</evidence>
<protein>
    <submittedName>
        <fullName evidence="2">Uncharacterized protein</fullName>
    </submittedName>
</protein>
<evidence type="ECO:0000313" key="2">
    <source>
        <dbReference type="EMBL" id="KAJ3488721.1"/>
    </source>
</evidence>